<dbReference type="RefSeq" id="YP_009873691.1">
    <property type="nucleotide sequence ID" value="NC_049340.1"/>
</dbReference>
<reference evidence="1 2" key="1">
    <citation type="journal article" date="2019" name="Arch. Virol.">
        <title>A novel jumbo Tenacibaculum maritimum lytic phage with head-fiber-like appendages.</title>
        <authorList>
            <person name="Kawato Y."/>
            <person name="Istiqomah I."/>
            <person name="Gaafar A.Y."/>
            <person name="Hanaoka M."/>
            <person name="Ishimaru K."/>
            <person name="Yasuike M."/>
            <person name="Nishiki I."/>
            <person name="Nakamura Y."/>
            <person name="Fujiwara A."/>
            <person name="Nakai T."/>
        </authorList>
    </citation>
    <scope>NUCLEOTIDE SEQUENCE [LARGE SCALE GENOMIC DNA]</scope>
    <source>
        <strain evidence="1 2">PTm1</strain>
    </source>
</reference>
<name>A0A5S9ERQ4_9CAUD</name>
<protein>
    <submittedName>
        <fullName evidence="1">Uncharacterized protein</fullName>
    </submittedName>
</protein>
<accession>A0A5S9ERQ4</accession>
<dbReference type="EMBL" id="AP019524">
    <property type="protein sequence ID" value="BBI90399.1"/>
    <property type="molecule type" value="Genomic_DNA"/>
</dbReference>
<organism evidence="1 2">
    <name type="scientific">Tenacibaculum phage PTm1</name>
    <dbReference type="NCBI Taxonomy" id="2547425"/>
    <lineage>
        <taxon>Viruses</taxon>
        <taxon>Duplodnaviria</taxon>
        <taxon>Heunggongvirae</taxon>
        <taxon>Uroviricota</taxon>
        <taxon>Caudoviricetes</taxon>
        <taxon>Shirahamavirus</taxon>
        <taxon>Shirahamavirus PTm1</taxon>
    </lineage>
</organism>
<dbReference type="GeneID" id="55802812"/>
<keyword evidence="2" id="KW-1185">Reference proteome</keyword>
<dbReference type="KEGG" id="vg:55802812"/>
<dbReference type="Proteomes" id="UP000422648">
    <property type="component" value="Segment"/>
</dbReference>
<evidence type="ECO:0000313" key="1">
    <source>
        <dbReference type="EMBL" id="BBI90399.1"/>
    </source>
</evidence>
<sequence>MTKYVITNKDVDYTFDNQPCKLRRSITEVCKINGEKFIKILTERVTFVEETVIVEEYPPIFDHETGEVTYKEPKTEQRIFLKVLSQKDEVRTRILTKAEVDAVYNMVKSQVLFGESFYDFEDNLETASLIALTKLDKPYNTLPSDWEIYSETPQEDNQPNYNEMEFG</sequence>
<evidence type="ECO:0000313" key="2">
    <source>
        <dbReference type="Proteomes" id="UP000422648"/>
    </source>
</evidence>
<proteinExistence type="predicted"/>